<dbReference type="Proteomes" id="UP001054945">
    <property type="component" value="Unassembled WGS sequence"/>
</dbReference>
<dbReference type="EMBL" id="BPLR01016659">
    <property type="protein sequence ID" value="GIY85458.1"/>
    <property type="molecule type" value="Genomic_DNA"/>
</dbReference>
<keyword evidence="2" id="KW-1185">Reference proteome</keyword>
<evidence type="ECO:0000313" key="2">
    <source>
        <dbReference type="Proteomes" id="UP001054945"/>
    </source>
</evidence>
<protein>
    <recommendedName>
        <fullName evidence="3">RNase H type-1 domain-containing protein</fullName>
    </recommendedName>
</protein>
<dbReference type="AlphaFoldDB" id="A0AAV4WV90"/>
<proteinExistence type="predicted"/>
<evidence type="ECO:0000313" key="1">
    <source>
        <dbReference type="EMBL" id="GIY85458.1"/>
    </source>
</evidence>
<evidence type="ECO:0008006" key="3">
    <source>
        <dbReference type="Google" id="ProtNLM"/>
    </source>
</evidence>
<comment type="caution">
    <text evidence="1">The sequence shown here is derived from an EMBL/GenBank/DDBJ whole genome shotgun (WGS) entry which is preliminary data.</text>
</comment>
<gene>
    <name evidence="1" type="ORF">CEXT_199091</name>
</gene>
<name>A0AAV4WV90_CAEEX</name>
<accession>A0AAV4WV90</accession>
<organism evidence="1 2">
    <name type="scientific">Caerostris extrusa</name>
    <name type="common">Bark spider</name>
    <name type="synonym">Caerostris bankana</name>
    <dbReference type="NCBI Taxonomy" id="172846"/>
    <lineage>
        <taxon>Eukaryota</taxon>
        <taxon>Metazoa</taxon>
        <taxon>Ecdysozoa</taxon>
        <taxon>Arthropoda</taxon>
        <taxon>Chelicerata</taxon>
        <taxon>Arachnida</taxon>
        <taxon>Araneae</taxon>
        <taxon>Araneomorphae</taxon>
        <taxon>Entelegynae</taxon>
        <taxon>Araneoidea</taxon>
        <taxon>Araneidae</taxon>
        <taxon>Caerostris</taxon>
    </lineage>
</organism>
<sequence length="124" mass="13987">MSQSVVVEALLQLFNNCRFFSLYVPREGNAPDDAFASRNSKIPPLTGKSLHNPHFPGSRICQALHSSGRIAPKPIRPKFQQCIWAQKAQKWQRDRETQCVNDIFETEPTKRSVKMSSGEGEGDN</sequence>
<reference evidence="1 2" key="1">
    <citation type="submission" date="2021-06" db="EMBL/GenBank/DDBJ databases">
        <title>Caerostris extrusa draft genome.</title>
        <authorList>
            <person name="Kono N."/>
            <person name="Arakawa K."/>
        </authorList>
    </citation>
    <scope>NUCLEOTIDE SEQUENCE [LARGE SCALE GENOMIC DNA]</scope>
</reference>